<comment type="caution">
    <text evidence="10">The sequence shown here is derived from an EMBL/GenBank/DDBJ whole genome shotgun (WGS) entry which is preliminary data.</text>
</comment>
<keyword evidence="2 7" id="KW-0813">Transport</keyword>
<evidence type="ECO:0000259" key="9">
    <source>
        <dbReference type="PROSITE" id="PS50928"/>
    </source>
</evidence>
<dbReference type="AlphaFoldDB" id="A0A537L427"/>
<feature type="transmembrane region" description="Helical" evidence="7">
    <location>
        <begin position="227"/>
        <end position="246"/>
    </location>
</feature>
<evidence type="ECO:0000313" key="10">
    <source>
        <dbReference type="EMBL" id="TMJ02497.1"/>
    </source>
</evidence>
<organism evidence="10 11">
    <name type="scientific">Candidatus Segetimicrobium genomatis</name>
    <dbReference type="NCBI Taxonomy" id="2569760"/>
    <lineage>
        <taxon>Bacteria</taxon>
        <taxon>Bacillati</taxon>
        <taxon>Candidatus Sysuimicrobiota</taxon>
        <taxon>Candidatus Sysuimicrobiia</taxon>
        <taxon>Candidatus Sysuimicrobiales</taxon>
        <taxon>Candidatus Segetimicrobiaceae</taxon>
        <taxon>Candidatus Segetimicrobium</taxon>
    </lineage>
</organism>
<name>A0A537L427_9BACT</name>
<evidence type="ECO:0000313" key="11">
    <source>
        <dbReference type="Proteomes" id="UP000319353"/>
    </source>
</evidence>
<dbReference type="PANTHER" id="PTHR43005:SF2">
    <property type="entry name" value="INTEGRAL MEMBRANE SUGAR TRANSPORT PROTEIN"/>
    <property type="match status" value="1"/>
</dbReference>
<dbReference type="InterPro" id="IPR035906">
    <property type="entry name" value="MetI-like_sf"/>
</dbReference>
<evidence type="ECO:0000256" key="8">
    <source>
        <dbReference type="SAM" id="MobiDB-lite"/>
    </source>
</evidence>
<feature type="transmembrane region" description="Helical" evidence="7">
    <location>
        <begin position="181"/>
        <end position="206"/>
    </location>
</feature>
<evidence type="ECO:0000256" key="6">
    <source>
        <dbReference type="ARBA" id="ARBA00023136"/>
    </source>
</evidence>
<keyword evidence="3" id="KW-1003">Cell membrane</keyword>
<feature type="transmembrane region" description="Helical" evidence="7">
    <location>
        <begin position="290"/>
        <end position="309"/>
    </location>
</feature>
<evidence type="ECO:0000256" key="4">
    <source>
        <dbReference type="ARBA" id="ARBA00022692"/>
    </source>
</evidence>
<feature type="domain" description="ABC transmembrane type-1" evidence="9">
    <location>
        <begin position="98"/>
        <end position="309"/>
    </location>
</feature>
<sequence length="317" mass="34459">MGAAGSAEDRAGPGQRRDHAAAQGEGVSEITVVQERRLGYAFLAPLTLLLLGLAVFPGLYAYYLSALDASLETFRSPRFIGLANYVRVLTDREFYGAVAFSVRYTLIVVTLELVLGLALAIALNRELRGKRFLVSLLLLPLMVSPVLLGIMFRLTLNEFIGTVSYYLRAAGFPGNLLAPPYVPYTLMTVDVVQWTPFTFLILYAGLRSIPDEPVEAAIVDGAGGWQILRFVVLPLLRPLLLTAAFLRGIDAFKTFDTIQILTAGGPGSLTTTASIYVYKTAFLTGHLGRANAAVVILLLLLSIPMSRAIRHILRSTP</sequence>
<dbReference type="Pfam" id="PF00528">
    <property type="entry name" value="BPD_transp_1"/>
    <property type="match status" value="1"/>
</dbReference>
<comment type="subcellular location">
    <subcellularLocation>
        <location evidence="1 7">Cell membrane</location>
        <topology evidence="1 7">Multi-pass membrane protein</topology>
    </subcellularLocation>
</comment>
<protein>
    <submittedName>
        <fullName evidence="10">Sugar ABC transporter permease</fullName>
    </submittedName>
</protein>
<keyword evidence="4 7" id="KW-0812">Transmembrane</keyword>
<feature type="compositionally biased region" description="Basic and acidic residues" evidence="8">
    <location>
        <begin position="7"/>
        <end position="20"/>
    </location>
</feature>
<dbReference type="CDD" id="cd06261">
    <property type="entry name" value="TM_PBP2"/>
    <property type="match status" value="1"/>
</dbReference>
<evidence type="ECO:0000256" key="1">
    <source>
        <dbReference type="ARBA" id="ARBA00004651"/>
    </source>
</evidence>
<keyword evidence="5 7" id="KW-1133">Transmembrane helix</keyword>
<evidence type="ECO:0000256" key="5">
    <source>
        <dbReference type="ARBA" id="ARBA00022989"/>
    </source>
</evidence>
<proteinExistence type="inferred from homology"/>
<comment type="similarity">
    <text evidence="7">Belongs to the binding-protein-dependent transport system permease family.</text>
</comment>
<feature type="transmembrane region" description="Helical" evidence="7">
    <location>
        <begin position="132"/>
        <end position="152"/>
    </location>
</feature>
<dbReference type="SUPFAM" id="SSF161098">
    <property type="entry name" value="MetI-like"/>
    <property type="match status" value="1"/>
</dbReference>
<dbReference type="Proteomes" id="UP000319353">
    <property type="component" value="Unassembled WGS sequence"/>
</dbReference>
<feature type="transmembrane region" description="Helical" evidence="7">
    <location>
        <begin position="38"/>
        <end position="63"/>
    </location>
</feature>
<evidence type="ECO:0000256" key="3">
    <source>
        <dbReference type="ARBA" id="ARBA00022475"/>
    </source>
</evidence>
<accession>A0A537L427</accession>
<dbReference type="EMBL" id="VBAL01000078">
    <property type="protein sequence ID" value="TMJ02497.1"/>
    <property type="molecule type" value="Genomic_DNA"/>
</dbReference>
<dbReference type="Gene3D" id="1.10.3720.10">
    <property type="entry name" value="MetI-like"/>
    <property type="match status" value="1"/>
</dbReference>
<feature type="transmembrane region" description="Helical" evidence="7">
    <location>
        <begin position="94"/>
        <end position="120"/>
    </location>
</feature>
<reference evidence="10 11" key="1">
    <citation type="journal article" date="2019" name="Nat. Microbiol.">
        <title>Mediterranean grassland soil C-N compound turnover is dependent on rainfall and depth, and is mediated by genomically divergent microorganisms.</title>
        <authorList>
            <person name="Diamond S."/>
            <person name="Andeer P.F."/>
            <person name="Li Z."/>
            <person name="Crits-Christoph A."/>
            <person name="Burstein D."/>
            <person name="Anantharaman K."/>
            <person name="Lane K.R."/>
            <person name="Thomas B.C."/>
            <person name="Pan C."/>
            <person name="Northen T.R."/>
            <person name="Banfield J.F."/>
        </authorList>
    </citation>
    <scope>NUCLEOTIDE SEQUENCE [LARGE SCALE GENOMIC DNA]</scope>
    <source>
        <strain evidence="10">NP_4</strain>
    </source>
</reference>
<dbReference type="InterPro" id="IPR000515">
    <property type="entry name" value="MetI-like"/>
</dbReference>
<keyword evidence="6 7" id="KW-0472">Membrane</keyword>
<feature type="region of interest" description="Disordered" evidence="8">
    <location>
        <begin position="1"/>
        <end position="23"/>
    </location>
</feature>
<dbReference type="PANTHER" id="PTHR43005">
    <property type="entry name" value="BLR7065 PROTEIN"/>
    <property type="match status" value="1"/>
</dbReference>
<dbReference type="GO" id="GO:0005886">
    <property type="term" value="C:plasma membrane"/>
    <property type="evidence" value="ECO:0007669"/>
    <property type="project" value="UniProtKB-SubCell"/>
</dbReference>
<dbReference type="GO" id="GO:0055085">
    <property type="term" value="P:transmembrane transport"/>
    <property type="evidence" value="ECO:0007669"/>
    <property type="project" value="InterPro"/>
</dbReference>
<dbReference type="PROSITE" id="PS50928">
    <property type="entry name" value="ABC_TM1"/>
    <property type="match status" value="1"/>
</dbReference>
<evidence type="ECO:0000256" key="7">
    <source>
        <dbReference type="RuleBase" id="RU363032"/>
    </source>
</evidence>
<evidence type="ECO:0000256" key="2">
    <source>
        <dbReference type="ARBA" id="ARBA00022448"/>
    </source>
</evidence>
<gene>
    <name evidence="10" type="ORF">E6H01_06515</name>
</gene>